<keyword evidence="3 5" id="KW-0067">ATP-binding</keyword>
<dbReference type="InterPro" id="IPR004396">
    <property type="entry name" value="ATPase_YchF/OLA1"/>
</dbReference>
<evidence type="ECO:0000256" key="1">
    <source>
        <dbReference type="ARBA" id="ARBA00022723"/>
    </source>
</evidence>
<dbReference type="InterPro" id="IPR012676">
    <property type="entry name" value="TGS-like"/>
</dbReference>
<dbReference type="FunFam" id="3.10.20.30:FF:000001">
    <property type="entry name" value="Ribosome-binding ATPase YchF"/>
    <property type="match status" value="1"/>
</dbReference>
<dbReference type="PROSITE" id="PS51710">
    <property type="entry name" value="G_OBG"/>
    <property type="match status" value="1"/>
</dbReference>
<name>A0A2H0XC55_UNCKA</name>
<keyword evidence="1" id="KW-0479">Metal-binding</keyword>
<dbReference type="Gene3D" id="3.10.20.30">
    <property type="match status" value="1"/>
</dbReference>
<evidence type="ECO:0000259" key="6">
    <source>
        <dbReference type="PROSITE" id="PS51710"/>
    </source>
</evidence>
<proteinExistence type="inferred from homology"/>
<dbReference type="NCBIfam" id="TIGR00092">
    <property type="entry name" value="redox-regulated ATPase YchF"/>
    <property type="match status" value="1"/>
</dbReference>
<dbReference type="Gene3D" id="1.10.150.300">
    <property type="entry name" value="TGS-like domain"/>
    <property type="match status" value="1"/>
</dbReference>
<evidence type="ECO:0000256" key="3">
    <source>
        <dbReference type="ARBA" id="ARBA00022840"/>
    </source>
</evidence>
<dbReference type="GO" id="GO:0046872">
    <property type="term" value="F:metal ion binding"/>
    <property type="evidence" value="ECO:0007669"/>
    <property type="project" value="UniProtKB-KW"/>
</dbReference>
<dbReference type="InterPro" id="IPR006073">
    <property type="entry name" value="GTP-bd"/>
</dbReference>
<dbReference type="GO" id="GO:0005525">
    <property type="term" value="F:GTP binding"/>
    <property type="evidence" value="ECO:0007669"/>
    <property type="project" value="InterPro"/>
</dbReference>
<dbReference type="PANTHER" id="PTHR23305:SF18">
    <property type="entry name" value="OBG-TYPE G DOMAIN-CONTAINING PROTEIN"/>
    <property type="match status" value="1"/>
</dbReference>
<keyword evidence="2 5" id="KW-0547">Nucleotide-binding</keyword>
<dbReference type="Proteomes" id="UP000231098">
    <property type="component" value="Unassembled WGS sequence"/>
</dbReference>
<gene>
    <name evidence="5" type="primary">ychF</name>
    <name evidence="7" type="ORF">COT51_01080</name>
</gene>
<dbReference type="SUPFAM" id="SSF52540">
    <property type="entry name" value="P-loop containing nucleoside triphosphate hydrolases"/>
    <property type="match status" value="1"/>
</dbReference>
<protein>
    <recommendedName>
        <fullName evidence="5">Ribosome-binding ATPase YchF</fullName>
    </recommendedName>
</protein>
<organism evidence="7 8">
    <name type="scientific">candidate division WWE3 bacterium CG08_land_8_20_14_0_20_41_15</name>
    <dbReference type="NCBI Taxonomy" id="1975086"/>
    <lineage>
        <taxon>Bacteria</taxon>
        <taxon>Katanobacteria</taxon>
    </lineage>
</organism>
<evidence type="ECO:0000313" key="8">
    <source>
        <dbReference type="Proteomes" id="UP000231098"/>
    </source>
</evidence>
<dbReference type="GO" id="GO:0016887">
    <property type="term" value="F:ATP hydrolysis activity"/>
    <property type="evidence" value="ECO:0007669"/>
    <property type="project" value="UniProtKB-UniRule"/>
</dbReference>
<comment type="function">
    <text evidence="5">ATPase that binds to both the 70S ribosome and the 50S ribosomal subunit in a nucleotide-independent manner.</text>
</comment>
<dbReference type="EMBL" id="PEYV01000020">
    <property type="protein sequence ID" value="PIS21749.1"/>
    <property type="molecule type" value="Genomic_DNA"/>
</dbReference>
<dbReference type="InterPro" id="IPR031167">
    <property type="entry name" value="G_OBG"/>
</dbReference>
<evidence type="ECO:0000256" key="2">
    <source>
        <dbReference type="ARBA" id="ARBA00022741"/>
    </source>
</evidence>
<dbReference type="PIRSF" id="PIRSF006641">
    <property type="entry name" value="CHP00092"/>
    <property type="match status" value="1"/>
</dbReference>
<dbReference type="InterPro" id="IPR027417">
    <property type="entry name" value="P-loop_NTPase"/>
</dbReference>
<evidence type="ECO:0000256" key="4">
    <source>
        <dbReference type="ARBA" id="ARBA00022842"/>
    </source>
</evidence>
<dbReference type="Gene3D" id="3.40.50.300">
    <property type="entry name" value="P-loop containing nucleotide triphosphate hydrolases"/>
    <property type="match status" value="1"/>
</dbReference>
<dbReference type="InterPro" id="IPR012675">
    <property type="entry name" value="Beta-grasp_dom_sf"/>
</dbReference>
<reference evidence="8" key="1">
    <citation type="submission" date="2017-09" db="EMBL/GenBank/DDBJ databases">
        <title>Depth-based differentiation of microbial function through sediment-hosted aquifers and enrichment of novel symbionts in the deep terrestrial subsurface.</title>
        <authorList>
            <person name="Probst A.J."/>
            <person name="Ladd B."/>
            <person name="Jarett J.K."/>
            <person name="Geller-Mcgrath D.E."/>
            <person name="Sieber C.M.K."/>
            <person name="Emerson J.B."/>
            <person name="Anantharaman K."/>
            <person name="Thomas B.C."/>
            <person name="Malmstrom R."/>
            <person name="Stieglmeier M."/>
            <person name="Klingl A."/>
            <person name="Woyke T."/>
            <person name="Ryan C.M."/>
            <person name="Banfield J.F."/>
        </authorList>
    </citation>
    <scope>NUCLEOTIDE SEQUENCE [LARGE SCALE GENOMIC DNA]</scope>
</reference>
<dbReference type="Pfam" id="PF01926">
    <property type="entry name" value="MMR_HSR1"/>
    <property type="match status" value="1"/>
</dbReference>
<dbReference type="GO" id="GO:0005737">
    <property type="term" value="C:cytoplasm"/>
    <property type="evidence" value="ECO:0007669"/>
    <property type="project" value="TreeGrafter"/>
</dbReference>
<dbReference type="AlphaFoldDB" id="A0A2H0XC55"/>
<dbReference type="CDD" id="cd01900">
    <property type="entry name" value="YchF"/>
    <property type="match status" value="1"/>
</dbReference>
<dbReference type="GO" id="GO:0043023">
    <property type="term" value="F:ribosomal large subunit binding"/>
    <property type="evidence" value="ECO:0007669"/>
    <property type="project" value="UniProtKB-UniRule"/>
</dbReference>
<comment type="similarity">
    <text evidence="5">Belongs to the TRAFAC class OBG-HflX-like GTPase superfamily. OBG GTPase family. YchF/OLA1 subfamily.</text>
</comment>
<keyword evidence="4" id="KW-0460">Magnesium</keyword>
<feature type="binding site" evidence="5">
    <location>
        <begin position="12"/>
        <end position="17"/>
    </location>
    <ligand>
        <name>ATP</name>
        <dbReference type="ChEBI" id="CHEBI:30616"/>
    </ligand>
</feature>
<dbReference type="PANTHER" id="PTHR23305">
    <property type="entry name" value="OBG GTPASE FAMILY"/>
    <property type="match status" value="1"/>
</dbReference>
<accession>A0A2H0XC55</accession>
<evidence type="ECO:0000256" key="5">
    <source>
        <dbReference type="HAMAP-Rule" id="MF_00944"/>
    </source>
</evidence>
<comment type="caution">
    <text evidence="7">The sequence shown here is derived from an EMBL/GenBank/DDBJ whole genome shotgun (WGS) entry which is preliminary data.</text>
</comment>
<dbReference type="HAMAP" id="MF_00944">
    <property type="entry name" value="YchF_OLA1_ATPase"/>
    <property type="match status" value="1"/>
</dbReference>
<dbReference type="Pfam" id="PF06071">
    <property type="entry name" value="YchF-GTPase_C"/>
    <property type="match status" value="1"/>
</dbReference>
<dbReference type="InterPro" id="IPR013029">
    <property type="entry name" value="YchF_C"/>
</dbReference>
<dbReference type="InterPro" id="IPR041706">
    <property type="entry name" value="YchF_N"/>
</dbReference>
<dbReference type="PRINTS" id="PR00326">
    <property type="entry name" value="GTP1OBG"/>
</dbReference>
<feature type="domain" description="OBG-type G" evidence="6">
    <location>
        <begin position="3"/>
        <end position="259"/>
    </location>
</feature>
<dbReference type="SUPFAM" id="SSF81271">
    <property type="entry name" value="TGS-like"/>
    <property type="match status" value="1"/>
</dbReference>
<dbReference type="GO" id="GO:0005524">
    <property type="term" value="F:ATP binding"/>
    <property type="evidence" value="ECO:0007669"/>
    <property type="project" value="UniProtKB-UniRule"/>
</dbReference>
<dbReference type="InterPro" id="IPR023192">
    <property type="entry name" value="TGS-like_dom_sf"/>
</dbReference>
<sequence length="366" mass="40531">MGLSVGIVGLPNVGKSTLFNALLKRQQALAANYPFATIEPNVGIVEVPDERLGKLAQVIEVEEKLEPDSVPLKPATIEFYDIAGLVAGASKGEGLGNQFLAHIRETDLICHVLRAFQDEDVVITGKMDPVDDLATVRTELILKDLETLEKAKKVKAKDLKEKLKIESTLTKVEAILAKGEMLNTAQFSDDEMVIIKPLCFLTSKPEIYAINISDEDIPNLDPNNFASKLGISVQDVILISAKMEAELAELNESEQKDYLTEYGLKYSGIERTAQLAYRKLNLISFLTCGQIESKAWTIVRGTNAQMAAGVIHTDFVKKFIKANVINWQEFVNLGGWKKARELGKIKQEGRDYIMQDGDVVEFMIGE</sequence>
<evidence type="ECO:0000313" key="7">
    <source>
        <dbReference type="EMBL" id="PIS21749.1"/>
    </source>
</evidence>